<dbReference type="AlphaFoldDB" id="A0A5J5K8L4"/>
<dbReference type="InterPro" id="IPR010852">
    <property type="entry name" value="ABATE"/>
</dbReference>
<reference evidence="1 2" key="1">
    <citation type="submission" date="2019-09" db="EMBL/GenBank/DDBJ databases">
        <title>Screening of Novel Bioactive Compounds from Soil-Associated.</title>
        <authorList>
            <person name="Gong X."/>
        </authorList>
    </citation>
    <scope>NUCLEOTIDE SEQUENCE [LARGE SCALE GENOMIC DNA]</scope>
    <source>
        <strain evidence="1 2">Gxj-6</strain>
    </source>
</reference>
<protein>
    <recommendedName>
        <fullName evidence="3">CGNR zinc finger domain-containing protein</fullName>
    </recommendedName>
</protein>
<comment type="caution">
    <text evidence="1">The sequence shown here is derived from an EMBL/GenBank/DDBJ whole genome shotgun (WGS) entry which is preliminary data.</text>
</comment>
<dbReference type="EMBL" id="VYTZ01000001">
    <property type="protein sequence ID" value="KAA9381320.1"/>
    <property type="molecule type" value="Genomic_DNA"/>
</dbReference>
<dbReference type="Gene3D" id="1.10.3300.10">
    <property type="entry name" value="Jann2411-like domain"/>
    <property type="match status" value="1"/>
</dbReference>
<proteinExistence type="predicted"/>
<accession>A0A5J5K8L4</accession>
<keyword evidence="2" id="KW-1185">Reference proteome</keyword>
<dbReference type="Proteomes" id="UP000327011">
    <property type="component" value="Unassembled WGS sequence"/>
</dbReference>
<evidence type="ECO:0000313" key="1">
    <source>
        <dbReference type="EMBL" id="KAA9381320.1"/>
    </source>
</evidence>
<organism evidence="1 2">
    <name type="scientific">Microbispora cellulosiformans</name>
    <dbReference type="NCBI Taxonomy" id="2614688"/>
    <lineage>
        <taxon>Bacteria</taxon>
        <taxon>Bacillati</taxon>
        <taxon>Actinomycetota</taxon>
        <taxon>Actinomycetes</taxon>
        <taxon>Streptosporangiales</taxon>
        <taxon>Streptosporangiaceae</taxon>
        <taxon>Microbispora</taxon>
    </lineage>
</organism>
<dbReference type="PANTHER" id="PTHR35525:SF3">
    <property type="entry name" value="BLL6575 PROTEIN"/>
    <property type="match status" value="1"/>
</dbReference>
<dbReference type="PANTHER" id="PTHR35525">
    <property type="entry name" value="BLL6575 PROTEIN"/>
    <property type="match status" value="1"/>
</dbReference>
<dbReference type="InterPro" id="IPR023286">
    <property type="entry name" value="ABATE_dom_sf"/>
</dbReference>
<dbReference type="SUPFAM" id="SSF160904">
    <property type="entry name" value="Jann2411-like"/>
    <property type="match status" value="1"/>
</dbReference>
<name>A0A5J5K8L4_9ACTN</name>
<evidence type="ECO:0008006" key="3">
    <source>
        <dbReference type="Google" id="ProtNLM"/>
    </source>
</evidence>
<evidence type="ECO:0000313" key="2">
    <source>
        <dbReference type="Proteomes" id="UP000327011"/>
    </source>
</evidence>
<gene>
    <name evidence="1" type="ORF">F5972_00210</name>
</gene>
<dbReference type="RefSeq" id="WP_150929889.1">
    <property type="nucleotide sequence ID" value="NZ_VYTZ01000001.1"/>
</dbReference>
<dbReference type="Pfam" id="PF07336">
    <property type="entry name" value="ABATE"/>
    <property type="match status" value="1"/>
</dbReference>
<sequence length="173" mass="19157">MSYRHPLEETRLLESFANTIDVERGVDLLESVAGMRAWLTAQGLPAHVTPHDLARARTLREGLRARLLADGEQPDRRSTAAAHAVLDGLALRSDDPLAAIARAWLATTASGEWPRLKRCPDRRCGWVFWDGSRDGTRTRCSRPPMLINEKVVTQASASPDVHLIDLPALYGRS</sequence>